<keyword evidence="3" id="KW-1185">Reference proteome</keyword>
<evidence type="ECO:0000256" key="1">
    <source>
        <dbReference type="SAM" id="SignalP"/>
    </source>
</evidence>
<feature type="signal peptide" evidence="1">
    <location>
        <begin position="1"/>
        <end position="21"/>
    </location>
</feature>
<dbReference type="OrthoDB" id="1191002at2"/>
<comment type="caution">
    <text evidence="2">The sequence shown here is derived from an EMBL/GenBank/DDBJ whole genome shotgun (WGS) entry which is preliminary data.</text>
</comment>
<sequence>MFLRVLSFLIMLVFITSCDLFCPPKDKNTSDLDTIVDFSSVDTFPSFKTCDAIIDKQEKMDCFRTTIHQKVGAELQQHSFAVKDSINEMVYVDVIINSEGIFSLDTIQASVNLKKELPELDSLLKVSVENLPKIYPANKRGIPVTTKYRLPIRIQLKE</sequence>
<name>A0A176T5M5_9FLAO</name>
<accession>A0A176T5M5</accession>
<evidence type="ECO:0000313" key="3">
    <source>
        <dbReference type="Proteomes" id="UP000076923"/>
    </source>
</evidence>
<dbReference type="Proteomes" id="UP000076923">
    <property type="component" value="Unassembled WGS sequence"/>
</dbReference>
<keyword evidence="1" id="KW-0732">Signal</keyword>
<feature type="chain" id="PRO_5008049689" description="TonB C-terminal domain-containing protein" evidence="1">
    <location>
        <begin position="22"/>
        <end position="158"/>
    </location>
</feature>
<dbReference type="STRING" id="1333662.LPB303_13545"/>
<protein>
    <recommendedName>
        <fullName evidence="4">TonB C-terminal domain-containing protein</fullName>
    </recommendedName>
</protein>
<dbReference type="PROSITE" id="PS51257">
    <property type="entry name" value="PROKAR_LIPOPROTEIN"/>
    <property type="match status" value="1"/>
</dbReference>
<dbReference type="EMBL" id="LVWE01000056">
    <property type="protein sequence ID" value="OAD43107.1"/>
    <property type="molecule type" value="Genomic_DNA"/>
</dbReference>
<evidence type="ECO:0008006" key="4">
    <source>
        <dbReference type="Google" id="ProtNLM"/>
    </source>
</evidence>
<dbReference type="RefSeq" id="WP_068451220.1">
    <property type="nucleotide sequence ID" value="NZ_CANKUV010000007.1"/>
</dbReference>
<proteinExistence type="predicted"/>
<reference evidence="2 3" key="1">
    <citation type="submission" date="2016-02" db="EMBL/GenBank/DDBJ databases">
        <title>Draft genome sequence of Polaribacter atrinae KACC17473.</title>
        <authorList>
            <person name="Shin S.-K."/>
            <person name="Yi H."/>
        </authorList>
    </citation>
    <scope>NUCLEOTIDE SEQUENCE [LARGE SCALE GENOMIC DNA]</scope>
    <source>
        <strain evidence="2 3">KACC 17473</strain>
    </source>
</reference>
<gene>
    <name evidence="2" type="ORF">LPB303_13545</name>
</gene>
<evidence type="ECO:0000313" key="2">
    <source>
        <dbReference type="EMBL" id="OAD43107.1"/>
    </source>
</evidence>
<dbReference type="AlphaFoldDB" id="A0A176T5M5"/>
<organism evidence="2 3">
    <name type="scientific">Polaribacter atrinae</name>
    <dbReference type="NCBI Taxonomy" id="1333662"/>
    <lineage>
        <taxon>Bacteria</taxon>
        <taxon>Pseudomonadati</taxon>
        <taxon>Bacteroidota</taxon>
        <taxon>Flavobacteriia</taxon>
        <taxon>Flavobacteriales</taxon>
        <taxon>Flavobacteriaceae</taxon>
    </lineage>
</organism>